<reference evidence="1 2" key="1">
    <citation type="submission" date="2018-06" db="EMBL/GenBank/DDBJ databases">
        <title>A transcriptomic atlas of mushroom development highlights an independent origin of complex multicellularity.</title>
        <authorList>
            <consortium name="DOE Joint Genome Institute"/>
            <person name="Krizsan K."/>
            <person name="Almasi E."/>
            <person name="Merenyi Z."/>
            <person name="Sahu N."/>
            <person name="Viragh M."/>
            <person name="Koszo T."/>
            <person name="Mondo S."/>
            <person name="Kiss B."/>
            <person name="Balint B."/>
            <person name="Kues U."/>
            <person name="Barry K."/>
            <person name="Hegedus J.C."/>
            <person name="Henrissat B."/>
            <person name="Johnson J."/>
            <person name="Lipzen A."/>
            <person name="Ohm R."/>
            <person name="Nagy I."/>
            <person name="Pangilinan J."/>
            <person name="Yan J."/>
            <person name="Xiong Y."/>
            <person name="Grigoriev I.V."/>
            <person name="Hibbett D.S."/>
            <person name="Nagy L.G."/>
        </authorList>
    </citation>
    <scope>NUCLEOTIDE SEQUENCE [LARGE SCALE GENOMIC DNA]</scope>
    <source>
        <strain evidence="1 2">SZMC22713</strain>
    </source>
</reference>
<dbReference type="EMBL" id="ML170173">
    <property type="protein sequence ID" value="TDL22870.1"/>
    <property type="molecule type" value="Genomic_DNA"/>
</dbReference>
<gene>
    <name evidence="1" type="ORF">BD410DRAFT_898083</name>
</gene>
<protein>
    <submittedName>
        <fullName evidence="1">Uncharacterized protein</fullName>
    </submittedName>
</protein>
<dbReference type="AlphaFoldDB" id="A0A4Y7Q7Q4"/>
<dbReference type="STRING" id="50990.A0A4Y7Q7Q4"/>
<organism evidence="1 2">
    <name type="scientific">Rickenella mellea</name>
    <dbReference type="NCBI Taxonomy" id="50990"/>
    <lineage>
        <taxon>Eukaryota</taxon>
        <taxon>Fungi</taxon>
        <taxon>Dikarya</taxon>
        <taxon>Basidiomycota</taxon>
        <taxon>Agaricomycotina</taxon>
        <taxon>Agaricomycetes</taxon>
        <taxon>Hymenochaetales</taxon>
        <taxon>Rickenellaceae</taxon>
        <taxon>Rickenella</taxon>
    </lineage>
</organism>
<dbReference type="SUPFAM" id="SSF81383">
    <property type="entry name" value="F-box domain"/>
    <property type="match status" value="1"/>
</dbReference>
<dbReference type="SUPFAM" id="SSF52047">
    <property type="entry name" value="RNI-like"/>
    <property type="match status" value="1"/>
</dbReference>
<evidence type="ECO:0000313" key="2">
    <source>
        <dbReference type="Proteomes" id="UP000294933"/>
    </source>
</evidence>
<name>A0A4Y7Q7Q4_9AGAM</name>
<proteinExistence type="predicted"/>
<dbReference type="VEuPathDB" id="FungiDB:BD410DRAFT_898083"/>
<accession>A0A4Y7Q7Q4</accession>
<dbReference type="Gene3D" id="3.80.10.10">
    <property type="entry name" value="Ribonuclease Inhibitor"/>
    <property type="match status" value="1"/>
</dbReference>
<sequence length="536" mass="61160">MHRRYTVEELVNSNICPSQEERTHVLEVIANDERRVLRVSDEMREVILKPTFQLSKHGGLLKAALKTLKSHRAILAPIRRLPPEMISRVFMWYPMLNNKGELHVPSLEGQSPFKLTVVCRMWRRIAFASPHLWCSFRVSPLWLNCEEPRWHGFLGAIQEWMNSTGQYPITFDLCCDGALPLGMHRTDIFIKTISQYTHRWQNITGNFPQVTAIHAFNAIAHGAPALRTIQLNVLTKSDEEQDPYFFDLSTAPAVNKIAIEALLCYFNFRTTNMSNLTHLTVTEGLSMQNFLHVLKYCPSIPEIDMFITEGLPEAIGVNYPILDHSVRKLDLRTNIIDVDLGQLLDRIRLPEVLDLSLAMETREVTHWPHLLNFLRRSFPPLNRLSLNNVPIAEPELLAVLAATPVLTILTLDDLDLSDGIFYALTPSAAPDGIGAVNVLLPMLDDFWFQECRAYTREAIAGMIVARWRCARQWNETTQAENIRAETQGRLASPPQPSPVNNIHRVRLRVTGDHLTELREIPAVAEFVKQGLQVLYY</sequence>
<dbReference type="Proteomes" id="UP000294933">
    <property type="component" value="Unassembled WGS sequence"/>
</dbReference>
<evidence type="ECO:0000313" key="1">
    <source>
        <dbReference type="EMBL" id="TDL22870.1"/>
    </source>
</evidence>
<keyword evidence="2" id="KW-1185">Reference proteome</keyword>
<dbReference type="InterPro" id="IPR032675">
    <property type="entry name" value="LRR_dom_sf"/>
</dbReference>
<dbReference type="InterPro" id="IPR036047">
    <property type="entry name" value="F-box-like_dom_sf"/>
</dbReference>
<dbReference type="OrthoDB" id="3266451at2759"/>